<dbReference type="EMBL" id="PSQE01000008">
    <property type="protein sequence ID" value="RHN39745.1"/>
    <property type="molecule type" value="Genomic_DNA"/>
</dbReference>
<dbReference type="STRING" id="3880.A0A072TYR3"/>
<feature type="region of interest" description="Disordered" evidence="9">
    <location>
        <begin position="419"/>
        <end position="482"/>
    </location>
</feature>
<dbReference type="eggNOG" id="ENOG502QTIH">
    <property type="taxonomic scope" value="Eukaryota"/>
</dbReference>
<dbReference type="HOGENOM" id="CLU_023830_2_0_1"/>
<dbReference type="AlphaFoldDB" id="A0A072TYR3"/>
<evidence type="ECO:0000256" key="5">
    <source>
        <dbReference type="ARBA" id="ARBA00022692"/>
    </source>
</evidence>
<dbReference type="PaxDb" id="3880-AES84861"/>
<dbReference type="EMBL" id="CM001224">
    <property type="protein sequence ID" value="KEH18685.1"/>
    <property type="molecule type" value="Genomic_DNA"/>
</dbReference>
<reference evidence="14" key="4">
    <citation type="journal article" date="2018" name="Nat. Plants">
        <title>Whole-genome landscape of Medicago truncatula symbiotic genes.</title>
        <authorList>
            <person name="Pecrix Y."/>
            <person name="Staton S.E."/>
            <person name="Sallet E."/>
            <person name="Lelandais-Briere C."/>
            <person name="Moreau S."/>
            <person name="Carrere S."/>
            <person name="Blein T."/>
            <person name="Jardinaud M.F."/>
            <person name="Latrasse D."/>
            <person name="Zouine M."/>
            <person name="Zahm M."/>
            <person name="Kreplak J."/>
            <person name="Mayjonade B."/>
            <person name="Satge C."/>
            <person name="Perez M."/>
            <person name="Cauet S."/>
            <person name="Marande W."/>
            <person name="Chantry-Darmon C."/>
            <person name="Lopez-Roques C."/>
            <person name="Bouchez O."/>
            <person name="Berard A."/>
            <person name="Debelle F."/>
            <person name="Munos S."/>
            <person name="Bendahmane A."/>
            <person name="Berges H."/>
            <person name="Niebel A."/>
            <person name="Buitink J."/>
            <person name="Frugier F."/>
            <person name="Benhamed M."/>
            <person name="Crespi M."/>
            <person name="Gouzy J."/>
            <person name="Gamas P."/>
        </authorList>
    </citation>
    <scope>NUCLEOTIDE SEQUENCE [LARGE SCALE GENOMIC DNA]</scope>
    <source>
        <strain evidence="14">cv. Jemalong A17</strain>
    </source>
</reference>
<dbReference type="SUPFAM" id="SSF52821">
    <property type="entry name" value="Rhodanese/Cell cycle control phosphatase"/>
    <property type="match status" value="1"/>
</dbReference>
<evidence type="ECO:0000256" key="6">
    <source>
        <dbReference type="ARBA" id="ARBA00022946"/>
    </source>
</evidence>
<reference evidence="12" key="3">
    <citation type="submission" date="2015-04" db="UniProtKB">
        <authorList>
            <consortium name="EnsemblPlants"/>
        </authorList>
    </citation>
    <scope>IDENTIFICATION</scope>
    <source>
        <strain evidence="12">cv. Jemalong A17</strain>
    </source>
</reference>
<evidence type="ECO:0000313" key="13">
    <source>
        <dbReference type="Proteomes" id="UP000002051"/>
    </source>
</evidence>
<keyword evidence="7" id="KW-1133">Transmembrane helix</keyword>
<dbReference type="FunFam" id="3.40.250.10:FF:000044">
    <property type="entry name" value="Rhodanese-like domain-containing protein 4, chloroplastic"/>
    <property type="match status" value="1"/>
</dbReference>
<gene>
    <name evidence="12" type="primary">25500720</name>
    <name evidence="10" type="ordered locus">MTR_8g027835</name>
    <name evidence="11" type="ORF">MtrunA17_Chr8g0347221</name>
</gene>
<accession>A0A072TYR3</accession>
<reference evidence="11" key="5">
    <citation type="journal article" date="2018" name="Nat. Plants">
        <title>Whole-genome landscape of Medicago truncatula symbiotic genes.</title>
        <authorList>
            <person name="Pecrix Y."/>
            <person name="Gamas P."/>
            <person name="Carrere S."/>
        </authorList>
    </citation>
    <scope>NUCLEOTIDE SEQUENCE</scope>
    <source>
        <tissue evidence="11">Leaves</tissue>
    </source>
</reference>
<keyword evidence="13" id="KW-1185">Reference proteome</keyword>
<name>A0A072TYR3_MEDTR</name>
<dbReference type="PANTHER" id="PTHR47377:SF1">
    <property type="entry name" value="RHODANESE-LIKE DOMAIN-CONTAINING PROTEIN 4, CHLOROPLASTIC"/>
    <property type="match status" value="1"/>
</dbReference>
<evidence type="ECO:0000313" key="12">
    <source>
        <dbReference type="EnsemblPlants" id="KEH18685"/>
    </source>
</evidence>
<evidence type="ECO:0000256" key="9">
    <source>
        <dbReference type="SAM" id="MobiDB-lite"/>
    </source>
</evidence>
<evidence type="ECO:0000256" key="8">
    <source>
        <dbReference type="ARBA" id="ARBA00023136"/>
    </source>
</evidence>
<evidence type="ECO:0000256" key="4">
    <source>
        <dbReference type="ARBA" id="ARBA00022640"/>
    </source>
</evidence>
<comment type="subcellular location">
    <subcellularLocation>
        <location evidence="2">Membrane</location>
    </subcellularLocation>
    <subcellularLocation>
        <location evidence="1">Plastid</location>
        <location evidence="1">Chloroplast</location>
    </subcellularLocation>
</comment>
<reference evidence="10 13" key="1">
    <citation type="journal article" date="2011" name="Nature">
        <title>The Medicago genome provides insight into the evolution of rhizobial symbioses.</title>
        <authorList>
            <person name="Young N.D."/>
            <person name="Debelle F."/>
            <person name="Oldroyd G.E."/>
            <person name="Geurts R."/>
            <person name="Cannon S.B."/>
            <person name="Udvardi M.K."/>
            <person name="Benedito V.A."/>
            <person name="Mayer K.F."/>
            <person name="Gouzy J."/>
            <person name="Schoof H."/>
            <person name="Van de Peer Y."/>
            <person name="Proost S."/>
            <person name="Cook D.R."/>
            <person name="Meyers B.C."/>
            <person name="Spannagl M."/>
            <person name="Cheung F."/>
            <person name="De Mita S."/>
            <person name="Krishnakumar V."/>
            <person name="Gundlach H."/>
            <person name="Zhou S."/>
            <person name="Mudge J."/>
            <person name="Bharti A.K."/>
            <person name="Murray J.D."/>
            <person name="Naoumkina M.A."/>
            <person name="Rosen B."/>
            <person name="Silverstein K.A."/>
            <person name="Tang H."/>
            <person name="Rombauts S."/>
            <person name="Zhao P.X."/>
            <person name="Zhou P."/>
            <person name="Barbe V."/>
            <person name="Bardou P."/>
            <person name="Bechner M."/>
            <person name="Bellec A."/>
            <person name="Berger A."/>
            <person name="Berges H."/>
            <person name="Bidwell S."/>
            <person name="Bisseling T."/>
            <person name="Choisne N."/>
            <person name="Couloux A."/>
            <person name="Denny R."/>
            <person name="Deshpande S."/>
            <person name="Dai X."/>
            <person name="Doyle J.J."/>
            <person name="Dudez A.M."/>
            <person name="Farmer A.D."/>
            <person name="Fouteau S."/>
            <person name="Franken C."/>
            <person name="Gibelin C."/>
            <person name="Gish J."/>
            <person name="Goldstein S."/>
            <person name="Gonzalez A.J."/>
            <person name="Green P.J."/>
            <person name="Hallab A."/>
            <person name="Hartog M."/>
            <person name="Hua A."/>
            <person name="Humphray S.J."/>
            <person name="Jeong D.H."/>
            <person name="Jing Y."/>
            <person name="Jocker A."/>
            <person name="Kenton S.M."/>
            <person name="Kim D.J."/>
            <person name="Klee K."/>
            <person name="Lai H."/>
            <person name="Lang C."/>
            <person name="Lin S."/>
            <person name="Macmil S.L."/>
            <person name="Magdelenat G."/>
            <person name="Matthews L."/>
            <person name="McCorrison J."/>
            <person name="Monaghan E.L."/>
            <person name="Mun J.H."/>
            <person name="Najar F.Z."/>
            <person name="Nicholson C."/>
            <person name="Noirot C."/>
            <person name="O'Bleness M."/>
            <person name="Paule C.R."/>
            <person name="Poulain J."/>
            <person name="Prion F."/>
            <person name="Qin B."/>
            <person name="Qu C."/>
            <person name="Retzel E.F."/>
            <person name="Riddle C."/>
            <person name="Sallet E."/>
            <person name="Samain S."/>
            <person name="Samson N."/>
            <person name="Sanders I."/>
            <person name="Saurat O."/>
            <person name="Scarpelli C."/>
            <person name="Schiex T."/>
            <person name="Segurens B."/>
            <person name="Severin A.J."/>
            <person name="Sherrier D.J."/>
            <person name="Shi R."/>
            <person name="Sims S."/>
            <person name="Singer S.R."/>
            <person name="Sinharoy S."/>
            <person name="Sterck L."/>
            <person name="Viollet A."/>
            <person name="Wang B.B."/>
            <person name="Wang K."/>
            <person name="Wang M."/>
            <person name="Wang X."/>
            <person name="Warfsmann J."/>
            <person name="Weissenbach J."/>
            <person name="White D.D."/>
            <person name="White J.D."/>
            <person name="Wiley G.B."/>
            <person name="Wincker P."/>
            <person name="Xing Y."/>
            <person name="Yang L."/>
            <person name="Yao Z."/>
            <person name="Ying F."/>
            <person name="Zhai J."/>
            <person name="Zhou L."/>
            <person name="Zuber A."/>
            <person name="Denarie J."/>
            <person name="Dixon R.A."/>
            <person name="May G.D."/>
            <person name="Schwartz D.C."/>
            <person name="Rogers J."/>
            <person name="Quetier F."/>
            <person name="Town C.D."/>
            <person name="Roe B.A."/>
        </authorList>
    </citation>
    <scope>NUCLEOTIDE SEQUENCE [LARGE SCALE GENOMIC DNA]</scope>
    <source>
        <strain evidence="10">A17</strain>
        <strain evidence="12 13">cv. Jemalong A17</strain>
    </source>
</reference>
<dbReference type="ExpressionAtlas" id="A0A072TYR3">
    <property type="expression patterns" value="differential"/>
</dbReference>
<dbReference type="InterPro" id="IPR036873">
    <property type="entry name" value="Rhodanese-like_dom_sf"/>
</dbReference>
<dbReference type="Proteomes" id="UP000002051">
    <property type="component" value="Chromosome 8"/>
</dbReference>
<protein>
    <submittedName>
        <fullName evidence="11">Putative Rhodanese-like domain-containing protein</fullName>
    </submittedName>
    <submittedName>
        <fullName evidence="10">Thylakoid rhodanese-like protein</fullName>
    </submittedName>
</protein>
<keyword evidence="8" id="KW-0472">Membrane</keyword>
<evidence type="ECO:0000256" key="2">
    <source>
        <dbReference type="ARBA" id="ARBA00004370"/>
    </source>
</evidence>
<proteinExistence type="predicted"/>
<dbReference type="GO" id="GO:0009772">
    <property type="term" value="P:photosynthetic electron transport in photosystem II"/>
    <property type="evidence" value="ECO:0000318"/>
    <property type="project" value="GO_Central"/>
</dbReference>
<evidence type="ECO:0000256" key="7">
    <source>
        <dbReference type="ARBA" id="ARBA00022989"/>
    </source>
</evidence>
<dbReference type="GO" id="GO:0009535">
    <property type="term" value="C:chloroplast thylakoid membrane"/>
    <property type="evidence" value="ECO:0007669"/>
    <property type="project" value="UniProtKB-ARBA"/>
</dbReference>
<feature type="compositionally biased region" description="Pro residues" evidence="9">
    <location>
        <begin position="458"/>
        <end position="482"/>
    </location>
</feature>
<dbReference type="OrthoDB" id="1927399at2759"/>
<organism evidence="10 13">
    <name type="scientific">Medicago truncatula</name>
    <name type="common">Barrel medic</name>
    <name type="synonym">Medicago tribuloides</name>
    <dbReference type="NCBI Taxonomy" id="3880"/>
    <lineage>
        <taxon>Eukaryota</taxon>
        <taxon>Viridiplantae</taxon>
        <taxon>Streptophyta</taxon>
        <taxon>Embryophyta</taxon>
        <taxon>Tracheophyta</taxon>
        <taxon>Spermatophyta</taxon>
        <taxon>Magnoliopsida</taxon>
        <taxon>eudicotyledons</taxon>
        <taxon>Gunneridae</taxon>
        <taxon>Pentapetalae</taxon>
        <taxon>rosids</taxon>
        <taxon>fabids</taxon>
        <taxon>Fabales</taxon>
        <taxon>Fabaceae</taxon>
        <taxon>Papilionoideae</taxon>
        <taxon>50 kb inversion clade</taxon>
        <taxon>NPAAA clade</taxon>
        <taxon>Hologalegina</taxon>
        <taxon>IRL clade</taxon>
        <taxon>Trifolieae</taxon>
        <taxon>Medicago</taxon>
    </lineage>
</organism>
<keyword evidence="4" id="KW-0934">Plastid</keyword>
<sequence length="482" mass="50899">MEALNSTILTPLSVLSDRTKHKHPTKFSCKASNFSTSINKKQNLREFLSKNFQKGLFLAASVVNVNNGEFANALTYEEALGQSPSASGGGDIDVNGFVDSVIGFATENPVILAGGVAILAVPLVLSQILKKPKAWGVESAKNAYAKLGADGNAQLLDIRGLAEIRQVGGPNVGGLKKKAVAVTYKGDDKPVFLKKLSLKFKEPENTTLFILDKFDGNSELVAELVTLNGFKSAYAIKDGAEGPQGWQNSGLPWVEPKKALSLDFGSLTDTINDAIGESDGLAVTLGIAAATGLGVLAFSEVETILQLVGSAAIVQFASKKLLFAEDRKKTLKQVNEFLNTKVAPKELVDEIKDIGKALLPTSTNDKALPAPTENIPELATAGGTVLKAEATPEIVPETKVEAAAEATPEIVPETKVEAAAEATPEIVSETKVEASAEPAPEINSVPKTETEAESIPVQPKPLSPYPYYPDFKPPSSPSPSKP</sequence>
<reference evidence="10 13" key="2">
    <citation type="journal article" date="2014" name="BMC Genomics">
        <title>An improved genome release (version Mt4.0) for the model legume Medicago truncatula.</title>
        <authorList>
            <person name="Tang H."/>
            <person name="Krishnakumar V."/>
            <person name="Bidwell S."/>
            <person name="Rosen B."/>
            <person name="Chan A."/>
            <person name="Zhou S."/>
            <person name="Gentzbittel L."/>
            <person name="Childs K.L."/>
            <person name="Yandell M."/>
            <person name="Gundlach H."/>
            <person name="Mayer K.F."/>
            <person name="Schwartz D.C."/>
            <person name="Town C.D."/>
        </authorList>
    </citation>
    <scope>GENOME REANNOTATION</scope>
    <source>
        <strain evidence="10">A17</strain>
        <strain evidence="12 13">cv. Jemalong A17</strain>
    </source>
</reference>
<dbReference type="KEGG" id="mtr:25500720"/>
<dbReference type="InterPro" id="IPR044240">
    <property type="entry name" value="STR4-like"/>
</dbReference>
<keyword evidence="5" id="KW-0812">Transmembrane</keyword>
<keyword evidence="6" id="KW-0809">Transit peptide</keyword>
<dbReference type="Proteomes" id="UP000265566">
    <property type="component" value="Chromosome 8"/>
</dbReference>
<dbReference type="GO" id="GO:0009507">
    <property type="term" value="C:chloroplast"/>
    <property type="evidence" value="ECO:0000318"/>
    <property type="project" value="GO_Central"/>
</dbReference>
<evidence type="ECO:0000313" key="14">
    <source>
        <dbReference type="Proteomes" id="UP000265566"/>
    </source>
</evidence>
<dbReference type="Gramene" id="rna45806">
    <property type="protein sequence ID" value="RHN39745.1"/>
    <property type="gene ID" value="gene45806"/>
</dbReference>
<dbReference type="PANTHER" id="PTHR47377">
    <property type="entry name" value="RHODANESE-LIKE DOMAIN-CONTAINING PROTEIN 4, CHLOROPLASTIC"/>
    <property type="match status" value="1"/>
</dbReference>
<evidence type="ECO:0000313" key="11">
    <source>
        <dbReference type="EMBL" id="RHN39745.1"/>
    </source>
</evidence>
<evidence type="ECO:0000256" key="1">
    <source>
        <dbReference type="ARBA" id="ARBA00004229"/>
    </source>
</evidence>
<evidence type="ECO:0000256" key="3">
    <source>
        <dbReference type="ARBA" id="ARBA00022528"/>
    </source>
</evidence>
<keyword evidence="3" id="KW-0150">Chloroplast</keyword>
<dbReference type="EnsemblPlants" id="KEH18685">
    <property type="protein sequence ID" value="KEH18685"/>
    <property type="gene ID" value="MTR_8g027835"/>
</dbReference>
<evidence type="ECO:0000313" key="10">
    <source>
        <dbReference type="EMBL" id="KEH18685.1"/>
    </source>
</evidence>
<dbReference type="Gene3D" id="3.40.250.10">
    <property type="entry name" value="Rhodanese-like domain"/>
    <property type="match status" value="1"/>
</dbReference>